<dbReference type="InParanoid" id="A0A2G5F7B9"/>
<evidence type="ECO:0000313" key="2">
    <source>
        <dbReference type="Proteomes" id="UP000230069"/>
    </source>
</evidence>
<dbReference type="AlphaFoldDB" id="A0A2G5F7B9"/>
<organism evidence="1 2">
    <name type="scientific">Aquilegia coerulea</name>
    <name type="common">Rocky mountain columbine</name>
    <dbReference type="NCBI Taxonomy" id="218851"/>
    <lineage>
        <taxon>Eukaryota</taxon>
        <taxon>Viridiplantae</taxon>
        <taxon>Streptophyta</taxon>
        <taxon>Embryophyta</taxon>
        <taxon>Tracheophyta</taxon>
        <taxon>Spermatophyta</taxon>
        <taxon>Magnoliopsida</taxon>
        <taxon>Ranunculales</taxon>
        <taxon>Ranunculaceae</taxon>
        <taxon>Thalictroideae</taxon>
        <taxon>Aquilegia</taxon>
    </lineage>
</organism>
<evidence type="ECO:0000313" key="1">
    <source>
        <dbReference type="EMBL" id="PIA63915.1"/>
    </source>
</evidence>
<gene>
    <name evidence="1" type="ORF">AQUCO_00201321v1</name>
</gene>
<proteinExistence type="predicted"/>
<dbReference type="EMBL" id="KZ305019">
    <property type="protein sequence ID" value="PIA63915.1"/>
    <property type="molecule type" value="Genomic_DNA"/>
</dbReference>
<reference evidence="1 2" key="1">
    <citation type="submission" date="2017-09" db="EMBL/GenBank/DDBJ databases">
        <title>WGS assembly of Aquilegia coerulea Goldsmith.</title>
        <authorList>
            <person name="Hodges S."/>
            <person name="Kramer E."/>
            <person name="Nordborg M."/>
            <person name="Tomkins J."/>
            <person name="Borevitz J."/>
            <person name="Derieg N."/>
            <person name="Yan J."/>
            <person name="Mihaltcheva S."/>
            <person name="Hayes R.D."/>
            <person name="Rokhsar D."/>
        </authorList>
    </citation>
    <scope>NUCLEOTIDE SEQUENCE [LARGE SCALE GENOMIC DNA]</scope>
    <source>
        <strain evidence="2">cv. Goldsmith</strain>
    </source>
</reference>
<accession>A0A2G5F7B9</accession>
<dbReference type="Proteomes" id="UP000230069">
    <property type="component" value="Unassembled WGS sequence"/>
</dbReference>
<protein>
    <submittedName>
        <fullName evidence="1">Uncharacterized protein</fullName>
    </submittedName>
</protein>
<name>A0A2G5F7B9_AQUCA</name>
<sequence length="78" mass="8730">MEGNIPQQKKKQNGIMNSNVISAGVHLKLSSSLNQQTTSTLEKNLNGCSVVKVQYGKEAPLYICYLHYEVFISAYCLY</sequence>
<keyword evidence="2" id="KW-1185">Reference proteome</keyword>